<evidence type="ECO:0000259" key="19">
    <source>
        <dbReference type="Pfam" id="PF04678"/>
    </source>
</evidence>
<dbReference type="GO" id="GO:1990246">
    <property type="term" value="C:uniplex complex"/>
    <property type="evidence" value="ECO:0007669"/>
    <property type="project" value="TreeGrafter"/>
</dbReference>
<dbReference type="InterPro" id="IPR039055">
    <property type="entry name" value="MCU_fam"/>
</dbReference>
<dbReference type="GO" id="GO:0005262">
    <property type="term" value="F:calcium channel activity"/>
    <property type="evidence" value="ECO:0007669"/>
    <property type="project" value="UniProtKB-UniRule"/>
</dbReference>
<evidence type="ECO:0000256" key="8">
    <source>
        <dbReference type="ARBA" id="ARBA00022837"/>
    </source>
</evidence>
<comment type="subcellular location">
    <subcellularLocation>
        <location evidence="1 17">Mitochondrion inner membrane</location>
        <topology evidence="1 17">Multi-pass membrane protein</topology>
    </subcellularLocation>
</comment>
<dbReference type="GeneID" id="19273883"/>
<proteinExistence type="inferred from homology"/>
<dbReference type="OMA" id="IKHECDA"/>
<evidence type="ECO:0000256" key="17">
    <source>
        <dbReference type="RuleBase" id="RU367035"/>
    </source>
</evidence>
<feature type="transmembrane region" description="Helical" evidence="17">
    <location>
        <begin position="317"/>
        <end position="334"/>
    </location>
</feature>
<evidence type="ECO:0000256" key="10">
    <source>
        <dbReference type="ARBA" id="ARBA00023065"/>
    </source>
</evidence>
<comment type="subunit">
    <text evidence="15">Homotetramer, assembles in a dimer or dimers configuration with two interfaces.</text>
</comment>
<evidence type="ECO:0000256" key="13">
    <source>
        <dbReference type="ARBA" id="ARBA00023303"/>
    </source>
</evidence>
<dbReference type="EMBL" id="KI912114">
    <property type="protein sequence ID" value="ETS79017.1"/>
    <property type="molecule type" value="Genomic_DNA"/>
</dbReference>
<reference evidence="21" key="1">
    <citation type="journal article" date="2015" name="BMC Genomics">
        <title>Genomic and transcriptomic analysis of the endophytic fungus Pestalotiopsis fici reveals its lifestyle and high potential for synthesis of natural products.</title>
        <authorList>
            <person name="Wang X."/>
            <person name="Zhang X."/>
            <person name="Liu L."/>
            <person name="Xiang M."/>
            <person name="Wang W."/>
            <person name="Sun X."/>
            <person name="Che Y."/>
            <person name="Guo L."/>
            <person name="Liu G."/>
            <person name="Guo L."/>
            <person name="Wang C."/>
            <person name="Yin W.B."/>
            <person name="Stadler M."/>
            <person name="Zhang X."/>
            <person name="Liu X."/>
        </authorList>
    </citation>
    <scope>NUCLEOTIDE SEQUENCE [LARGE SCALE GENOMIC DNA]</scope>
    <source>
        <strain evidence="21">W106-1 / CGMCC3.15140</strain>
    </source>
</reference>
<dbReference type="Pfam" id="PF04678">
    <property type="entry name" value="MCU"/>
    <property type="match status" value="1"/>
</dbReference>
<evidence type="ECO:0000256" key="6">
    <source>
        <dbReference type="ARBA" id="ARBA00022692"/>
    </source>
</evidence>
<keyword evidence="6 17" id="KW-0812">Transmembrane</keyword>
<organism evidence="20 21">
    <name type="scientific">Pestalotiopsis fici (strain W106-1 / CGMCC3.15140)</name>
    <dbReference type="NCBI Taxonomy" id="1229662"/>
    <lineage>
        <taxon>Eukaryota</taxon>
        <taxon>Fungi</taxon>
        <taxon>Dikarya</taxon>
        <taxon>Ascomycota</taxon>
        <taxon>Pezizomycotina</taxon>
        <taxon>Sordariomycetes</taxon>
        <taxon>Xylariomycetidae</taxon>
        <taxon>Amphisphaeriales</taxon>
        <taxon>Sporocadaceae</taxon>
        <taxon>Pestalotiopsis</taxon>
    </lineage>
</organism>
<dbReference type="HOGENOM" id="CLU_035826_1_1_1"/>
<dbReference type="PANTHER" id="PTHR13462">
    <property type="entry name" value="CALCIUM UNIPORTER PROTEIN, MITOCHONDRIAL"/>
    <property type="match status" value="1"/>
</dbReference>
<comment type="function">
    <text evidence="16">Highly selective calcium channel localized to the inner mitochondrial membrane, which mediates calcium uptake into the mitochondrial matrix. Mitochondrial calcium homeostasis plays key roles in cellular physiology and regulates ATP production, cytoplasmic calcium signals and activation of cell death pathways. Sufficient to operate as a pore-forming channel without the need of calcium-sensor or auxiliary subunit.</text>
</comment>
<keyword evidence="3 17" id="KW-0813">Transport</keyword>
<dbReference type="InterPro" id="IPR006769">
    <property type="entry name" value="MCU_C"/>
</dbReference>
<keyword evidence="8 17" id="KW-0106">Calcium</keyword>
<feature type="region of interest" description="Disordered" evidence="18">
    <location>
        <begin position="425"/>
        <end position="479"/>
    </location>
</feature>
<evidence type="ECO:0000256" key="5">
    <source>
        <dbReference type="ARBA" id="ARBA00022673"/>
    </source>
</evidence>
<keyword evidence="7 17" id="KW-0999">Mitochondrion inner membrane</keyword>
<feature type="compositionally biased region" description="Basic and acidic residues" evidence="18">
    <location>
        <begin position="224"/>
        <end position="235"/>
    </location>
</feature>
<dbReference type="GO" id="GO:0036444">
    <property type="term" value="P:calcium import into the mitochondrion"/>
    <property type="evidence" value="ECO:0007669"/>
    <property type="project" value="TreeGrafter"/>
</dbReference>
<feature type="compositionally biased region" description="Basic and acidic residues" evidence="18">
    <location>
        <begin position="436"/>
        <end position="450"/>
    </location>
</feature>
<evidence type="ECO:0000256" key="18">
    <source>
        <dbReference type="SAM" id="MobiDB-lite"/>
    </source>
</evidence>
<keyword evidence="11 17" id="KW-0496">Mitochondrion</keyword>
<dbReference type="KEGG" id="pfy:PFICI_08870"/>
<dbReference type="InParanoid" id="W3X0V2"/>
<evidence type="ECO:0000256" key="14">
    <source>
        <dbReference type="ARBA" id="ARBA00036634"/>
    </source>
</evidence>
<dbReference type="PANTHER" id="PTHR13462:SF10">
    <property type="entry name" value="CALCIUM UNIPORTER PROTEIN, MITOCHONDRIAL"/>
    <property type="match status" value="1"/>
</dbReference>
<evidence type="ECO:0000256" key="12">
    <source>
        <dbReference type="ARBA" id="ARBA00023136"/>
    </source>
</evidence>
<keyword evidence="12 17" id="KW-0472">Membrane</keyword>
<comment type="function">
    <text evidence="17">Mitochondrial inner membrane calcium uniporter that mediates calcium uptake into mitochondria. Mitochondrial calcium homeostasis plays key roles in cellular physiology and regulates cell bioenergetics, cytoplasmic calcium signals and activation of cell death pathways.</text>
</comment>
<evidence type="ECO:0000256" key="4">
    <source>
        <dbReference type="ARBA" id="ARBA00022568"/>
    </source>
</evidence>
<comment type="similarity">
    <text evidence="2 17">Belongs to the MCU (TC 1.A.77) family.</text>
</comment>
<feature type="region of interest" description="Disordered" evidence="18">
    <location>
        <begin position="81"/>
        <end position="101"/>
    </location>
</feature>
<dbReference type="GO" id="GO:0051560">
    <property type="term" value="P:mitochondrial calcium ion homeostasis"/>
    <property type="evidence" value="ECO:0007669"/>
    <property type="project" value="UniProtKB-UniRule"/>
</dbReference>
<accession>W3X0V2</accession>
<comment type="catalytic activity">
    <reaction evidence="14">
        <text>Ca(2+)(in) = Ca(2+)(out)</text>
        <dbReference type="Rhea" id="RHEA:29671"/>
        <dbReference type="ChEBI" id="CHEBI:29108"/>
    </reaction>
</comment>
<evidence type="ECO:0000256" key="7">
    <source>
        <dbReference type="ARBA" id="ARBA00022792"/>
    </source>
</evidence>
<evidence type="ECO:0000313" key="20">
    <source>
        <dbReference type="EMBL" id="ETS79017.1"/>
    </source>
</evidence>
<dbReference type="GO" id="GO:0015292">
    <property type="term" value="F:uniporter activity"/>
    <property type="evidence" value="ECO:0007669"/>
    <property type="project" value="UniProtKB-UniRule"/>
</dbReference>
<keyword evidence="13 17" id="KW-0407">Ion channel</keyword>
<dbReference type="RefSeq" id="XP_007835642.1">
    <property type="nucleotide sequence ID" value="XM_007837451.1"/>
</dbReference>
<sequence length="479" mass="54737">MSYVFRRGCTQLSSAALRWSPRATPCSSRQLSQTSHKIAFSRSFKTTSRIQKELQDETARETNLRDQNAHEEEVKAGIEAATKQQIKRPWQREGADRPPTDLEAKKMNKAMTKGKLLTTPTRLLKLIIPIPADATHDEKGNKGEFRSLAQNEDIQPLALLVHPHQPLSYLERLIQAELPPVYDDKGREKMPNVYFRAEASDKDETGEKKQNAENIASASGLGREGPDTPNKDKDWVRWSSSTEIGDFIRDAARGREFAIDIDGHNTELRVGVPSFNDRTHYLRVRLRRMSRKIDELSKIKHECDVLAHQGAHRIAKAGFAALSGWWGVVYFVTFHTDAGWDLVEPVTYLAGLTTIMGGYLWFLFISKDLSYRAALNITVTRRQNMLYQARGFDPQRWDSLVSDANALRKEIRMIAEEYDVDYDETKDLGGEEVQETLDKEREKKERGKADEELEEEEETKKEAKNQDDKKGNGQDKKKD</sequence>
<keyword evidence="5 17" id="KW-0107">Calcium channel</keyword>
<dbReference type="OrthoDB" id="278338at2759"/>
<feature type="domain" description="Calcium uniporter protein C-terminal" evidence="19">
    <location>
        <begin position="277"/>
        <end position="400"/>
    </location>
</feature>
<name>W3X0V2_PESFW</name>
<feature type="transmembrane region" description="Helical" evidence="17">
    <location>
        <begin position="346"/>
        <end position="365"/>
    </location>
</feature>
<feature type="compositionally biased region" description="Basic and acidic residues" evidence="18">
    <location>
        <begin position="198"/>
        <end position="211"/>
    </location>
</feature>
<evidence type="ECO:0000256" key="1">
    <source>
        <dbReference type="ARBA" id="ARBA00004448"/>
    </source>
</evidence>
<keyword evidence="21" id="KW-1185">Reference proteome</keyword>
<dbReference type="STRING" id="1229662.W3X0V2"/>
<dbReference type="Proteomes" id="UP000030651">
    <property type="component" value="Unassembled WGS sequence"/>
</dbReference>
<gene>
    <name evidence="20" type="ORF">PFICI_08870</name>
</gene>
<keyword evidence="9 17" id="KW-1133">Transmembrane helix</keyword>
<keyword evidence="4 17" id="KW-0109">Calcium transport</keyword>
<evidence type="ECO:0000256" key="3">
    <source>
        <dbReference type="ARBA" id="ARBA00022448"/>
    </source>
</evidence>
<feature type="compositionally biased region" description="Basic and acidic residues" evidence="18">
    <location>
        <begin position="90"/>
        <end position="101"/>
    </location>
</feature>
<feature type="region of interest" description="Disordered" evidence="18">
    <location>
        <begin position="198"/>
        <end position="235"/>
    </location>
</feature>
<dbReference type="AlphaFoldDB" id="W3X0V2"/>
<evidence type="ECO:0000256" key="11">
    <source>
        <dbReference type="ARBA" id="ARBA00023128"/>
    </source>
</evidence>
<evidence type="ECO:0000256" key="15">
    <source>
        <dbReference type="ARBA" id="ARBA00044966"/>
    </source>
</evidence>
<evidence type="ECO:0000256" key="16">
    <source>
        <dbReference type="ARBA" id="ARBA00045938"/>
    </source>
</evidence>
<dbReference type="eggNOG" id="KOG2966">
    <property type="taxonomic scope" value="Eukaryota"/>
</dbReference>
<evidence type="ECO:0000256" key="9">
    <source>
        <dbReference type="ARBA" id="ARBA00022989"/>
    </source>
</evidence>
<evidence type="ECO:0000256" key="2">
    <source>
        <dbReference type="ARBA" id="ARBA00005653"/>
    </source>
</evidence>
<feature type="compositionally biased region" description="Basic and acidic residues" evidence="18">
    <location>
        <begin position="458"/>
        <end position="479"/>
    </location>
</feature>
<evidence type="ECO:0000313" key="21">
    <source>
        <dbReference type="Proteomes" id="UP000030651"/>
    </source>
</evidence>
<keyword evidence="10 17" id="KW-0406">Ion transport</keyword>
<protein>
    <recommendedName>
        <fullName evidence="17">Calcium uniporter protein</fullName>
    </recommendedName>
</protein>